<keyword evidence="9" id="KW-1185">Reference proteome</keyword>
<evidence type="ECO:0000256" key="2">
    <source>
        <dbReference type="ARBA" id="ARBA00022692"/>
    </source>
</evidence>
<dbReference type="PROSITE" id="PS50850">
    <property type="entry name" value="MFS"/>
    <property type="match status" value="1"/>
</dbReference>
<feature type="region of interest" description="Disordered" evidence="5">
    <location>
        <begin position="254"/>
        <end position="305"/>
    </location>
</feature>
<feature type="transmembrane region" description="Helical" evidence="6">
    <location>
        <begin position="379"/>
        <end position="397"/>
    </location>
</feature>
<evidence type="ECO:0000313" key="8">
    <source>
        <dbReference type="EMBL" id="KAK7447025.1"/>
    </source>
</evidence>
<feature type="transmembrane region" description="Helical" evidence="6">
    <location>
        <begin position="418"/>
        <end position="439"/>
    </location>
</feature>
<dbReference type="EMBL" id="JBANRG010000042">
    <property type="protein sequence ID" value="KAK7447025.1"/>
    <property type="molecule type" value="Genomic_DNA"/>
</dbReference>
<dbReference type="PANTHER" id="PTHR23502">
    <property type="entry name" value="MAJOR FACILITATOR SUPERFAMILY"/>
    <property type="match status" value="1"/>
</dbReference>
<feature type="transmembrane region" description="Helical" evidence="6">
    <location>
        <begin position="57"/>
        <end position="74"/>
    </location>
</feature>
<evidence type="ECO:0000256" key="4">
    <source>
        <dbReference type="ARBA" id="ARBA00023136"/>
    </source>
</evidence>
<proteinExistence type="predicted"/>
<keyword evidence="4 6" id="KW-0472">Membrane</keyword>
<evidence type="ECO:0000313" key="9">
    <source>
        <dbReference type="Proteomes" id="UP001498398"/>
    </source>
</evidence>
<dbReference type="Gene3D" id="1.20.1720.10">
    <property type="entry name" value="Multidrug resistance protein D"/>
    <property type="match status" value="1"/>
</dbReference>
<evidence type="ECO:0000256" key="5">
    <source>
        <dbReference type="SAM" id="MobiDB-lite"/>
    </source>
</evidence>
<feature type="region of interest" description="Disordered" evidence="5">
    <location>
        <begin position="1"/>
        <end position="27"/>
    </location>
</feature>
<sequence length="543" mass="59354">MTSLDQPTNLPSHDAEPGFAPVTDEGEHSKEPSIIIDIEHMPVANDPRKWSSLRKNFVLLQVAVGAMVAGFAGNIQMPAVGEMQEDLHTTSSQISLSLSLFILFQGGVPLIWSSISEVKGRKMVYLVSLSISTVGSIVVATAKSIGLVIAFRVVQASGSSAVMSIGAATLADIYDPVERGTKMGIFYMAPLLGPSLGAIFGGVLTTAFTWRGPFYFLTIMCGLVLLSFVFFKDTFRQERSLTYQNVLNRRLKERKNLENTETSESQERDVKPSAATSTTPTLLEEPIGTSEKQGEHSSRDLEKGESANEIGNILPTVKISLMDVNPLQPLKLVISKRYNFVMLVASGILFAFAFMIVYTTSRTLERHYGYNPLKIGLVLLSYGVGSMMGSILGGRWSDLMLVRLKTKTGGESYPEMRLKSTIHGILIFPPCVVGFGWVSQQHLHIAVLCVFLFLCGFFSIFVYSSTLAYLVDANVGRSSTAIALNSAFRGTFAFVALEVAVPLQDGLGDGWTYTIVAAFMAFSGFLTILTMFKGKQWRGEEKK</sequence>
<dbReference type="Proteomes" id="UP001498398">
    <property type="component" value="Unassembled WGS sequence"/>
</dbReference>
<protein>
    <recommendedName>
        <fullName evidence="7">Major facilitator superfamily (MFS) profile domain-containing protein</fullName>
    </recommendedName>
</protein>
<feature type="compositionally biased region" description="Basic and acidic residues" evidence="5">
    <location>
        <begin position="292"/>
        <end position="305"/>
    </location>
</feature>
<reference evidence="8 9" key="1">
    <citation type="submission" date="2024-01" db="EMBL/GenBank/DDBJ databases">
        <title>A draft genome for the cacao thread blight pathogen Marasmiellus scandens.</title>
        <authorList>
            <person name="Baruah I.K."/>
            <person name="Leung J."/>
            <person name="Bukari Y."/>
            <person name="Amoako-Attah I."/>
            <person name="Meinhardt L.W."/>
            <person name="Bailey B.A."/>
            <person name="Cohen S.P."/>
        </authorList>
    </citation>
    <scope>NUCLEOTIDE SEQUENCE [LARGE SCALE GENOMIC DNA]</scope>
    <source>
        <strain evidence="8 9">GH-19</strain>
    </source>
</reference>
<feature type="domain" description="Major facilitator superfamily (MFS) profile" evidence="7">
    <location>
        <begin position="58"/>
        <end position="535"/>
    </location>
</feature>
<evidence type="ECO:0000256" key="1">
    <source>
        <dbReference type="ARBA" id="ARBA00004141"/>
    </source>
</evidence>
<comment type="caution">
    <text evidence="8">The sequence shown here is derived from an EMBL/GenBank/DDBJ whole genome shotgun (WGS) entry which is preliminary data.</text>
</comment>
<keyword evidence="3 6" id="KW-1133">Transmembrane helix</keyword>
<feature type="transmembrane region" description="Helical" evidence="6">
    <location>
        <begin position="510"/>
        <end position="532"/>
    </location>
</feature>
<dbReference type="PANTHER" id="PTHR23502:SF5">
    <property type="entry name" value="QUINIDINE RESISTANCE PROTEIN 3"/>
    <property type="match status" value="1"/>
</dbReference>
<feature type="transmembrane region" description="Helical" evidence="6">
    <location>
        <begin position="482"/>
        <end position="504"/>
    </location>
</feature>
<dbReference type="InterPro" id="IPR020846">
    <property type="entry name" value="MFS_dom"/>
</dbReference>
<accession>A0ABR1J0W8</accession>
<evidence type="ECO:0000259" key="7">
    <source>
        <dbReference type="PROSITE" id="PS50850"/>
    </source>
</evidence>
<gene>
    <name evidence="8" type="ORF">VKT23_014238</name>
</gene>
<feature type="transmembrane region" description="Helical" evidence="6">
    <location>
        <begin position="186"/>
        <end position="208"/>
    </location>
</feature>
<name>A0ABR1J0W8_9AGAR</name>
<dbReference type="Pfam" id="PF07690">
    <property type="entry name" value="MFS_1"/>
    <property type="match status" value="1"/>
</dbReference>
<feature type="transmembrane region" description="Helical" evidence="6">
    <location>
        <begin position="94"/>
        <end position="112"/>
    </location>
</feature>
<dbReference type="SUPFAM" id="SSF103473">
    <property type="entry name" value="MFS general substrate transporter"/>
    <property type="match status" value="1"/>
</dbReference>
<feature type="transmembrane region" description="Helical" evidence="6">
    <location>
        <begin position="124"/>
        <end position="150"/>
    </location>
</feature>
<dbReference type="Gene3D" id="1.20.1250.20">
    <property type="entry name" value="MFS general substrate transporter like domains"/>
    <property type="match status" value="1"/>
</dbReference>
<comment type="subcellular location">
    <subcellularLocation>
        <location evidence="1">Membrane</location>
        <topology evidence="1">Multi-pass membrane protein</topology>
    </subcellularLocation>
</comment>
<organism evidence="8 9">
    <name type="scientific">Marasmiellus scandens</name>
    <dbReference type="NCBI Taxonomy" id="2682957"/>
    <lineage>
        <taxon>Eukaryota</taxon>
        <taxon>Fungi</taxon>
        <taxon>Dikarya</taxon>
        <taxon>Basidiomycota</taxon>
        <taxon>Agaricomycotina</taxon>
        <taxon>Agaricomycetes</taxon>
        <taxon>Agaricomycetidae</taxon>
        <taxon>Agaricales</taxon>
        <taxon>Marasmiineae</taxon>
        <taxon>Omphalotaceae</taxon>
        <taxon>Marasmiellus</taxon>
    </lineage>
</organism>
<keyword evidence="2 6" id="KW-0812">Transmembrane</keyword>
<evidence type="ECO:0000256" key="6">
    <source>
        <dbReference type="SAM" id="Phobius"/>
    </source>
</evidence>
<feature type="transmembrane region" description="Helical" evidence="6">
    <location>
        <begin position="340"/>
        <end position="359"/>
    </location>
</feature>
<dbReference type="InterPro" id="IPR011701">
    <property type="entry name" value="MFS"/>
</dbReference>
<feature type="transmembrane region" description="Helical" evidence="6">
    <location>
        <begin position="156"/>
        <end position="174"/>
    </location>
</feature>
<feature type="transmembrane region" description="Helical" evidence="6">
    <location>
        <begin position="214"/>
        <end position="231"/>
    </location>
</feature>
<evidence type="ECO:0000256" key="3">
    <source>
        <dbReference type="ARBA" id="ARBA00022989"/>
    </source>
</evidence>
<dbReference type="InterPro" id="IPR036259">
    <property type="entry name" value="MFS_trans_sf"/>
</dbReference>
<feature type="transmembrane region" description="Helical" evidence="6">
    <location>
        <begin position="445"/>
        <end position="470"/>
    </location>
</feature>
<feature type="compositionally biased region" description="Polar residues" evidence="5">
    <location>
        <begin position="1"/>
        <end position="11"/>
    </location>
</feature>